<dbReference type="AlphaFoldDB" id="A0AAV3ZHF5"/>
<feature type="compositionally biased region" description="Low complexity" evidence="1">
    <location>
        <begin position="343"/>
        <end position="358"/>
    </location>
</feature>
<evidence type="ECO:0000256" key="2">
    <source>
        <dbReference type="SAM" id="SignalP"/>
    </source>
</evidence>
<keyword evidence="4" id="KW-1185">Reference proteome</keyword>
<protein>
    <submittedName>
        <fullName evidence="3">Uncharacterized protein</fullName>
    </submittedName>
</protein>
<feature type="signal peptide" evidence="2">
    <location>
        <begin position="1"/>
        <end position="28"/>
    </location>
</feature>
<dbReference type="Proteomes" id="UP000735302">
    <property type="component" value="Unassembled WGS sequence"/>
</dbReference>
<organism evidence="3 4">
    <name type="scientific">Plakobranchus ocellatus</name>
    <dbReference type="NCBI Taxonomy" id="259542"/>
    <lineage>
        <taxon>Eukaryota</taxon>
        <taxon>Metazoa</taxon>
        <taxon>Spiralia</taxon>
        <taxon>Lophotrochozoa</taxon>
        <taxon>Mollusca</taxon>
        <taxon>Gastropoda</taxon>
        <taxon>Heterobranchia</taxon>
        <taxon>Euthyneura</taxon>
        <taxon>Panpulmonata</taxon>
        <taxon>Sacoglossa</taxon>
        <taxon>Placobranchoidea</taxon>
        <taxon>Plakobranchidae</taxon>
        <taxon>Plakobranchus</taxon>
    </lineage>
</organism>
<reference evidence="3 4" key="1">
    <citation type="journal article" date="2021" name="Elife">
        <title>Chloroplast acquisition without the gene transfer in kleptoplastic sea slugs, Plakobranchus ocellatus.</title>
        <authorList>
            <person name="Maeda T."/>
            <person name="Takahashi S."/>
            <person name="Yoshida T."/>
            <person name="Shimamura S."/>
            <person name="Takaki Y."/>
            <person name="Nagai Y."/>
            <person name="Toyoda A."/>
            <person name="Suzuki Y."/>
            <person name="Arimoto A."/>
            <person name="Ishii H."/>
            <person name="Satoh N."/>
            <person name="Nishiyama T."/>
            <person name="Hasebe M."/>
            <person name="Maruyama T."/>
            <person name="Minagawa J."/>
            <person name="Obokata J."/>
            <person name="Shigenobu S."/>
        </authorList>
    </citation>
    <scope>NUCLEOTIDE SEQUENCE [LARGE SCALE GENOMIC DNA]</scope>
</reference>
<dbReference type="EMBL" id="BLXT01002484">
    <property type="protein sequence ID" value="GFN95059.1"/>
    <property type="molecule type" value="Genomic_DNA"/>
</dbReference>
<proteinExistence type="predicted"/>
<sequence length="471" mass="52940">MIFIPTYTGSARLVVHALFLLQVPLVLTISSAGVVAAASDAFDVYNTHMLGQAELVTIETPETNQEIGSFLHYDPTFSTLHLEETPLLMEISATLVCRTGKVSLHLQQQAVAFDSTREIKERSLWSDVIPVYTRQLFETVENNIDRDAVGILASKVMLDNFPRLCTENCKTYRDKEHQAVMLVMHDPGETSLRFLGSFIMEEKNYFLQPYVPGAPTNTSEVEITTRLHVLENIPSLDFSADSRWISLVERKPRQVKDVFEISQTQNSTFEDEMTRSVDQTPEFIQPFDKSNSGINDSTIYDHIATDVNGSSATATTSTIASFGSTEDPREPFKKSKNASKTFPDVSTPPRDTRPTSPSNSVDELTVEVFYVCDFLCYEKFRELYKVVDPVITKNMIVQYFAYVREFQQAAYGGLAENFPELNLSVEIRVVGLYIAASAVDKIIGDYVIGDNKEVDTAPSLFEFALWVKLVR</sequence>
<name>A0AAV3ZHF5_9GAST</name>
<gene>
    <name evidence="3" type="ORF">PoB_002156500</name>
</gene>
<evidence type="ECO:0000313" key="4">
    <source>
        <dbReference type="Proteomes" id="UP000735302"/>
    </source>
</evidence>
<comment type="caution">
    <text evidence="3">The sequence shown here is derived from an EMBL/GenBank/DDBJ whole genome shotgun (WGS) entry which is preliminary data.</text>
</comment>
<evidence type="ECO:0000256" key="1">
    <source>
        <dbReference type="SAM" id="MobiDB-lite"/>
    </source>
</evidence>
<evidence type="ECO:0000313" key="3">
    <source>
        <dbReference type="EMBL" id="GFN95059.1"/>
    </source>
</evidence>
<feature type="region of interest" description="Disordered" evidence="1">
    <location>
        <begin position="319"/>
        <end position="359"/>
    </location>
</feature>
<accession>A0AAV3ZHF5</accession>
<feature type="chain" id="PRO_5043663149" evidence="2">
    <location>
        <begin position="29"/>
        <end position="471"/>
    </location>
</feature>
<keyword evidence="2" id="KW-0732">Signal</keyword>